<dbReference type="AlphaFoldDB" id="A0A553US85"/>
<reference evidence="6 7" key="1">
    <citation type="submission" date="2019-07" db="EMBL/GenBank/DDBJ databases">
        <title>Helicobacter labacensis sp. nov., Helicobacter mehlei sp. nov. and Helicobacter vulpis sp. nov., isolated from gastric mucosa of red fox (Vulpis vulpis).</title>
        <authorList>
            <person name="Kusar D."/>
            <person name="Gruntar I."/>
            <person name="Pate M."/>
            <person name="Zajc U."/>
            <person name="Ocepek M."/>
        </authorList>
    </citation>
    <scope>NUCLEOTIDE SEQUENCE [LARGE SCALE GENOMIC DNA]</scope>
    <source>
        <strain evidence="6 7">L8b</strain>
    </source>
</reference>
<reference evidence="7" key="2">
    <citation type="submission" date="2019-07" db="EMBL/GenBank/DDBJ databases">
        <title>Helicobacter labacensis sp. nov., Helicobacter mehlei sp. nov. and Helicobacter vulpis sp. nov., isolated from gastric mucosa of red fox (Vulpis vulpis).</title>
        <authorList>
            <person name="Papic B."/>
        </authorList>
    </citation>
    <scope>NUCLEOTIDE SEQUENCE [LARGE SCALE GENOMIC DNA]</scope>
    <source>
        <strain evidence="7">L8b</strain>
    </source>
</reference>
<dbReference type="NCBIfam" id="TIGR00486">
    <property type="entry name" value="YbgI_SA1388"/>
    <property type="match status" value="1"/>
</dbReference>
<dbReference type="PANTHER" id="PTHR13799">
    <property type="entry name" value="NGG1 INTERACTING FACTOR 3"/>
    <property type="match status" value="1"/>
</dbReference>
<sequence length="251" mass="28037">MPIGEIYAFLDQLSPFSLQESWDNSGLNLGSLGSEFERVAISLEATLELAQEVKPKTLILTHHPLFFKPIKNFDPTLYPCNIAQILIQKSCSLIALHTNFDQTHLNAHFASLLGFENLEALGFALQGQIERIALGGLAQQVQKRLNLPYVRFVRGASHIEHIGVICGSGGFYLDTLTNPPPNFCLITGDLKHHESMAARSRGISLIEVEHYASEKAFVPLLHDLLQPYILQTQLKHVRLFDCKSPFTLKAH</sequence>
<dbReference type="GO" id="GO:0005737">
    <property type="term" value="C:cytoplasm"/>
    <property type="evidence" value="ECO:0007669"/>
    <property type="project" value="TreeGrafter"/>
</dbReference>
<dbReference type="RefSeq" id="WP_120948500.1">
    <property type="nucleotide sequence ID" value="NZ_QXQS01000012.1"/>
</dbReference>
<dbReference type="Proteomes" id="UP000319322">
    <property type="component" value="Unassembled WGS sequence"/>
</dbReference>
<evidence type="ECO:0000256" key="3">
    <source>
        <dbReference type="ARBA" id="ARBA00022112"/>
    </source>
</evidence>
<evidence type="ECO:0000256" key="5">
    <source>
        <dbReference type="PIRSR" id="PIRSR602678-1"/>
    </source>
</evidence>
<dbReference type="Gene3D" id="3.40.1390.30">
    <property type="entry name" value="NIF3 (NGG1p interacting factor 3)-like"/>
    <property type="match status" value="2"/>
</dbReference>
<feature type="binding site" evidence="5">
    <location>
        <position position="101"/>
    </location>
    <ligand>
        <name>a divalent metal cation</name>
        <dbReference type="ChEBI" id="CHEBI:60240"/>
        <label>1</label>
    </ligand>
</feature>
<evidence type="ECO:0000256" key="4">
    <source>
        <dbReference type="ARBA" id="ARBA00022723"/>
    </source>
</evidence>
<organism evidence="6 7">
    <name type="scientific">Helicobacter mehlei</name>
    <dbReference type="NCBI Taxonomy" id="2316080"/>
    <lineage>
        <taxon>Bacteria</taxon>
        <taxon>Pseudomonadati</taxon>
        <taxon>Campylobacterota</taxon>
        <taxon>Epsilonproteobacteria</taxon>
        <taxon>Campylobacterales</taxon>
        <taxon>Helicobacteraceae</taxon>
        <taxon>Helicobacter</taxon>
    </lineage>
</organism>
<reference evidence="6 7" key="3">
    <citation type="submission" date="2019-07" db="EMBL/GenBank/DDBJ databases">
        <authorList>
            <person name="Papic B."/>
        </authorList>
    </citation>
    <scope>NUCLEOTIDE SEQUENCE [LARGE SCALE GENOMIC DNA]</scope>
    <source>
        <strain evidence="6 7">L8b</strain>
    </source>
</reference>
<feature type="binding site" evidence="5">
    <location>
        <position position="62"/>
    </location>
    <ligand>
        <name>a divalent metal cation</name>
        <dbReference type="ChEBI" id="CHEBI:60240"/>
        <label>1</label>
    </ligand>
</feature>
<dbReference type="PANTHER" id="PTHR13799:SF14">
    <property type="entry name" value="GTP CYCLOHYDROLASE 1 TYPE 2 HOMOLOG"/>
    <property type="match status" value="1"/>
</dbReference>
<dbReference type="GO" id="GO:0046872">
    <property type="term" value="F:metal ion binding"/>
    <property type="evidence" value="ECO:0007669"/>
    <property type="project" value="UniProtKB-KW"/>
</dbReference>
<gene>
    <name evidence="6" type="ORF">FNE76_05315</name>
</gene>
<evidence type="ECO:0000313" key="6">
    <source>
        <dbReference type="EMBL" id="TSA83077.1"/>
    </source>
</evidence>
<dbReference type="SUPFAM" id="SSF102705">
    <property type="entry name" value="NIF3 (NGG1p interacting factor 3)-like"/>
    <property type="match status" value="1"/>
</dbReference>
<proteinExistence type="inferred from homology"/>
<name>A0A553US85_9HELI</name>
<dbReference type="InterPro" id="IPR002678">
    <property type="entry name" value="DUF34/NIF3"/>
</dbReference>
<feature type="binding site" evidence="5">
    <location>
        <position position="214"/>
    </location>
    <ligand>
        <name>a divalent metal cation</name>
        <dbReference type="ChEBI" id="CHEBI:60240"/>
        <label>1</label>
    </ligand>
</feature>
<keyword evidence="4 5" id="KW-0479">Metal-binding</keyword>
<evidence type="ECO:0000256" key="2">
    <source>
        <dbReference type="ARBA" id="ARBA00011643"/>
    </source>
</evidence>
<comment type="caution">
    <text evidence="6">The sequence shown here is derived from an EMBL/GenBank/DDBJ whole genome shotgun (WGS) entry which is preliminary data.</text>
</comment>
<feature type="binding site" evidence="5">
    <location>
        <position position="210"/>
    </location>
    <ligand>
        <name>a divalent metal cation</name>
        <dbReference type="ChEBI" id="CHEBI:60240"/>
        <label>1</label>
    </ligand>
</feature>
<dbReference type="InterPro" id="IPR036069">
    <property type="entry name" value="DUF34/NIF3_sf"/>
</dbReference>
<comment type="subunit">
    <text evidence="2">Homohexamer.</text>
</comment>
<feature type="binding site" evidence="5">
    <location>
        <position position="63"/>
    </location>
    <ligand>
        <name>a divalent metal cation</name>
        <dbReference type="ChEBI" id="CHEBI:60240"/>
        <label>1</label>
    </ligand>
</feature>
<keyword evidence="7" id="KW-1185">Reference proteome</keyword>
<evidence type="ECO:0000313" key="7">
    <source>
        <dbReference type="Proteomes" id="UP000319322"/>
    </source>
</evidence>
<comment type="similarity">
    <text evidence="1">Belongs to the GTP cyclohydrolase I type 2/NIF3 family.</text>
</comment>
<dbReference type="Pfam" id="PF01784">
    <property type="entry name" value="DUF34_NIF3"/>
    <property type="match status" value="1"/>
</dbReference>
<accession>A0A553US85</accession>
<evidence type="ECO:0000256" key="1">
    <source>
        <dbReference type="ARBA" id="ARBA00006964"/>
    </source>
</evidence>
<dbReference type="EMBL" id="VKGC01000012">
    <property type="protein sequence ID" value="TSA83077.1"/>
    <property type="molecule type" value="Genomic_DNA"/>
</dbReference>
<protein>
    <recommendedName>
        <fullName evidence="3">GTP cyclohydrolase 1 type 2 homolog</fullName>
    </recommendedName>
</protein>
<dbReference type="FunFam" id="3.40.1390.30:FF:000001">
    <property type="entry name" value="GTP cyclohydrolase 1 type 2"/>
    <property type="match status" value="1"/>
</dbReference>